<feature type="region of interest" description="Disordered" evidence="1">
    <location>
        <begin position="40"/>
        <end position="72"/>
    </location>
</feature>
<feature type="compositionally biased region" description="Basic and acidic residues" evidence="1">
    <location>
        <begin position="55"/>
        <end position="72"/>
    </location>
</feature>
<dbReference type="Proteomes" id="UP000887013">
    <property type="component" value="Unassembled WGS sequence"/>
</dbReference>
<reference evidence="2" key="1">
    <citation type="submission" date="2020-08" db="EMBL/GenBank/DDBJ databases">
        <title>Multicomponent nature underlies the extraordinary mechanical properties of spider dragline silk.</title>
        <authorList>
            <person name="Kono N."/>
            <person name="Nakamura H."/>
            <person name="Mori M."/>
            <person name="Yoshida Y."/>
            <person name="Ohtoshi R."/>
            <person name="Malay A.D."/>
            <person name="Moran D.A.P."/>
            <person name="Tomita M."/>
            <person name="Numata K."/>
            <person name="Arakawa K."/>
        </authorList>
    </citation>
    <scope>NUCLEOTIDE SEQUENCE</scope>
</reference>
<evidence type="ECO:0000313" key="3">
    <source>
        <dbReference type="Proteomes" id="UP000887013"/>
    </source>
</evidence>
<sequence>MSFVQKVKNGARRTRGQRLIINVGTNNSKFSYTFSSTFTGALRPSRKKSPPKSPSSEKKKEQKIPIDKQETKSDRVKRLFDLFYGEESSAPNDIEEEKCLLCSNPDPLVELGNANRFLSDFLLGGRVEGCSDFVPCRQTIFSSRLLHG</sequence>
<proteinExistence type="predicted"/>
<comment type="caution">
    <text evidence="2">The sequence shown here is derived from an EMBL/GenBank/DDBJ whole genome shotgun (WGS) entry which is preliminary data.</text>
</comment>
<name>A0A8X6NNV5_NEPPI</name>
<protein>
    <submittedName>
        <fullName evidence="2">Uncharacterized protein</fullName>
    </submittedName>
</protein>
<organism evidence="2 3">
    <name type="scientific">Nephila pilipes</name>
    <name type="common">Giant wood spider</name>
    <name type="synonym">Nephila maculata</name>
    <dbReference type="NCBI Taxonomy" id="299642"/>
    <lineage>
        <taxon>Eukaryota</taxon>
        <taxon>Metazoa</taxon>
        <taxon>Ecdysozoa</taxon>
        <taxon>Arthropoda</taxon>
        <taxon>Chelicerata</taxon>
        <taxon>Arachnida</taxon>
        <taxon>Araneae</taxon>
        <taxon>Araneomorphae</taxon>
        <taxon>Entelegynae</taxon>
        <taxon>Araneoidea</taxon>
        <taxon>Nephilidae</taxon>
        <taxon>Nephila</taxon>
    </lineage>
</organism>
<evidence type="ECO:0000256" key="1">
    <source>
        <dbReference type="SAM" id="MobiDB-lite"/>
    </source>
</evidence>
<dbReference type="AlphaFoldDB" id="A0A8X6NNV5"/>
<dbReference type="EMBL" id="BMAW01059929">
    <property type="protein sequence ID" value="GFT23600.1"/>
    <property type="molecule type" value="Genomic_DNA"/>
</dbReference>
<gene>
    <name evidence="2" type="ORF">NPIL_525331</name>
</gene>
<accession>A0A8X6NNV5</accession>
<keyword evidence="3" id="KW-1185">Reference proteome</keyword>
<evidence type="ECO:0000313" key="2">
    <source>
        <dbReference type="EMBL" id="GFT23600.1"/>
    </source>
</evidence>